<dbReference type="PANTHER" id="PTHR33361">
    <property type="entry name" value="GLR0591 PROTEIN"/>
    <property type="match status" value="1"/>
</dbReference>
<name>A0A2N5Y7I3_9GAMM</name>
<dbReference type="PANTHER" id="PTHR33361:SF2">
    <property type="entry name" value="DUF885 DOMAIN-CONTAINING PROTEIN"/>
    <property type="match status" value="1"/>
</dbReference>
<evidence type="ECO:0000313" key="3">
    <source>
        <dbReference type="Proteomes" id="UP000234845"/>
    </source>
</evidence>
<dbReference type="OrthoDB" id="9769898at2"/>
<evidence type="ECO:0000313" key="2">
    <source>
        <dbReference type="EMBL" id="PLW84351.1"/>
    </source>
</evidence>
<feature type="region of interest" description="Disordered" evidence="1">
    <location>
        <begin position="28"/>
        <end position="54"/>
    </location>
</feature>
<evidence type="ECO:0000256" key="1">
    <source>
        <dbReference type="SAM" id="MobiDB-lite"/>
    </source>
</evidence>
<dbReference type="RefSeq" id="WP_101519986.1">
    <property type="nucleotide sequence ID" value="NZ_PKLZ01000001.1"/>
</dbReference>
<sequence>MSLKKESHRKTITGFLLGAALLSTGCQPEETQQEQLTQQATQQEQAATNAAVEQHRNAQPEILFEKITASLFSARPMHATKYGVSEETAGGYYQDKLPDFSPAAEKAFRESLRQYAEQLAMISPDAIQDEENRRVVIDLADYYSGSREFDIGFIDSWMGHSPFIVSQINGPAIDVPNVLQNNHPVKSEQNARDYIARLALFDDMIESVISKVRADAEKGWVPPKVIIKGAVSFLTGFIAAEPEQHVLVDRLQTRLDALDLAEDKKNAMMVEAVNLVKNTVYPAYENLAKVMRELEQKAPQESGIWAQPGGEEFYRYAVSELGDTDLTPEQVHQIGLDEVERITAEMDVILKSEGHDEGSVGKRMAALNEEDRFIYEDSDEGRQALLNDLNDMLAEINEVMPTRFATIPPYDVEIRRIPVERQEGAPGGQYTAPPLDGSEPGIYWINLRDMKANPRFGLKTLTYHEANPGHHWQIALNLAQESLPMLRRIAPYNAYVEGWALYSELVAWEMGMYENDPYGDLGRLKAELFRAVRLVVDTGLHHKKWTREQAIAYMAETTGTAQSDVVAEIERYMAWPGQALGYKLGMLNIVNQRNKAKAALGEDFDIREFHDVVLLGGAVPMTVLNEKIDMWIASKE</sequence>
<feature type="compositionally biased region" description="Low complexity" evidence="1">
    <location>
        <begin position="28"/>
        <end position="52"/>
    </location>
</feature>
<dbReference type="Proteomes" id="UP000234845">
    <property type="component" value="Unassembled WGS sequence"/>
</dbReference>
<reference evidence="3" key="1">
    <citation type="submission" date="2017-11" db="EMBL/GenBank/DDBJ databases">
        <title>The draft genome sequence of Chromatocurvus sp. F02.</title>
        <authorList>
            <person name="Du Z.-J."/>
            <person name="Chang Y.-Q."/>
        </authorList>
    </citation>
    <scope>NUCLEOTIDE SEQUENCE [LARGE SCALE GENOMIC DNA]</scope>
    <source>
        <strain evidence="3">F02</strain>
    </source>
</reference>
<dbReference type="InterPro" id="IPR010281">
    <property type="entry name" value="DUF885"/>
</dbReference>
<proteinExistence type="predicted"/>
<dbReference type="PROSITE" id="PS51257">
    <property type="entry name" value="PROKAR_LIPOPROTEIN"/>
    <property type="match status" value="1"/>
</dbReference>
<protein>
    <submittedName>
        <fullName evidence="2">DUF885 domain-containing protein</fullName>
    </submittedName>
</protein>
<dbReference type="Pfam" id="PF05960">
    <property type="entry name" value="DUF885"/>
    <property type="match status" value="1"/>
</dbReference>
<accession>A0A2N5Y7I3</accession>
<organism evidence="2 3">
    <name type="scientific">Kineobactrum sediminis</name>
    <dbReference type="NCBI Taxonomy" id="1905677"/>
    <lineage>
        <taxon>Bacteria</taxon>
        <taxon>Pseudomonadati</taxon>
        <taxon>Pseudomonadota</taxon>
        <taxon>Gammaproteobacteria</taxon>
        <taxon>Cellvibrionales</taxon>
        <taxon>Halieaceae</taxon>
        <taxon>Kineobactrum</taxon>
    </lineage>
</organism>
<gene>
    <name evidence="2" type="ORF">CWI75_03155</name>
</gene>
<dbReference type="AlphaFoldDB" id="A0A2N5Y7I3"/>
<dbReference type="EMBL" id="PKLZ01000001">
    <property type="protein sequence ID" value="PLW84351.1"/>
    <property type="molecule type" value="Genomic_DNA"/>
</dbReference>
<keyword evidence="3" id="KW-1185">Reference proteome</keyword>
<comment type="caution">
    <text evidence="2">The sequence shown here is derived from an EMBL/GenBank/DDBJ whole genome shotgun (WGS) entry which is preliminary data.</text>
</comment>